<reference evidence="2 3" key="1">
    <citation type="submission" date="2020-03" db="EMBL/GenBank/DDBJ databases">
        <title>Draft genome sequence of environmentally isolated cultures.</title>
        <authorList>
            <person name="Wilson H.S."/>
            <person name="De Leon M.E."/>
        </authorList>
    </citation>
    <scope>NUCLEOTIDE SEQUENCE [LARGE SCALE GENOMIC DNA]</scope>
    <source>
        <strain evidence="2 3">HSC-31F16</strain>
    </source>
</reference>
<dbReference type="Pfam" id="PF00483">
    <property type="entry name" value="NTP_transferase"/>
    <property type="match status" value="1"/>
</dbReference>
<dbReference type="Proteomes" id="UP001515641">
    <property type="component" value="Unassembled WGS sequence"/>
</dbReference>
<dbReference type="RefSeq" id="WP_166452812.1">
    <property type="nucleotide sequence ID" value="NZ_JAAOMA010000025.1"/>
</dbReference>
<dbReference type="InterPro" id="IPR029044">
    <property type="entry name" value="Nucleotide-diphossugar_trans"/>
</dbReference>
<evidence type="ECO:0000259" key="1">
    <source>
        <dbReference type="Pfam" id="PF00483"/>
    </source>
</evidence>
<sequence length="262" mass="29510">MKVIILAGGFGTRLSEYTGTIPKPMVPIGGRPVLWHIMRTYASYGYKDFVVALGYKADIIKDYFLNYHALNSNFTVNLGSGVVTPHQHDNIDWNVSLFDTGGQTMTGGRVKRLRDFIGNERCMLTYGDGLADIDLNALEAFHINHGKMVTISSVRPAARFGELELAGDRVASFQEKPQLQEGWINGGFFVFEPGFFDLIDDDATMLEREPMERAAAAGELMAYRHEGFWHCMDTKRDNDLLQSIWDKGAAPWATKWEKQNVF</sequence>
<dbReference type="EC" id="2.7.7.33" evidence="2"/>
<dbReference type="InterPro" id="IPR005835">
    <property type="entry name" value="NTP_transferase_dom"/>
</dbReference>
<evidence type="ECO:0000313" key="2">
    <source>
        <dbReference type="EMBL" id="NHR06917.1"/>
    </source>
</evidence>
<accession>A0ABX0LI35</accession>
<gene>
    <name evidence="2" type="primary">rfbF</name>
    <name evidence="2" type="ORF">HA052_17150</name>
</gene>
<dbReference type="GO" id="GO:0047343">
    <property type="term" value="F:glucose-1-phosphate cytidylyltransferase activity"/>
    <property type="evidence" value="ECO:0007669"/>
    <property type="project" value="UniProtKB-EC"/>
</dbReference>
<proteinExistence type="predicted"/>
<keyword evidence="2" id="KW-0808">Transferase</keyword>
<keyword evidence="3" id="KW-1185">Reference proteome</keyword>
<dbReference type="InterPro" id="IPR013446">
    <property type="entry name" value="G1P_cyt_trans-like"/>
</dbReference>
<dbReference type="SUPFAM" id="SSF53448">
    <property type="entry name" value="Nucleotide-diphospho-sugar transferases"/>
    <property type="match status" value="1"/>
</dbReference>
<dbReference type="InterPro" id="IPR046981">
    <property type="entry name" value="G1P_cyt_trans"/>
</dbReference>
<dbReference type="PANTHER" id="PTHR47183:SF1">
    <property type="entry name" value="GLUCOSE-1-PHOSPHATE CYTIDYLYLTRANSFERASE"/>
    <property type="match status" value="1"/>
</dbReference>
<dbReference type="PANTHER" id="PTHR47183">
    <property type="entry name" value="GLUCOSE-1-PHOSPHATE CYTIDYLYLTRANSFERASE-RELATED"/>
    <property type="match status" value="1"/>
</dbReference>
<keyword evidence="2" id="KW-0548">Nucleotidyltransferase</keyword>
<organism evidence="2 3">
    <name type="scientific">Chromobacterium fluminis</name>
    <dbReference type="NCBI Taxonomy" id="3044269"/>
    <lineage>
        <taxon>Bacteria</taxon>
        <taxon>Pseudomonadati</taxon>
        <taxon>Pseudomonadota</taxon>
        <taxon>Betaproteobacteria</taxon>
        <taxon>Neisseriales</taxon>
        <taxon>Chromobacteriaceae</taxon>
        <taxon>Chromobacterium</taxon>
    </lineage>
</organism>
<name>A0ABX0LI35_9NEIS</name>
<dbReference type="EMBL" id="JAAOMA010000025">
    <property type="protein sequence ID" value="NHR06917.1"/>
    <property type="molecule type" value="Genomic_DNA"/>
</dbReference>
<dbReference type="CDD" id="cd02524">
    <property type="entry name" value="G1P_cytidylyltransferase"/>
    <property type="match status" value="1"/>
</dbReference>
<feature type="domain" description="Nucleotidyl transferase" evidence="1">
    <location>
        <begin position="2"/>
        <end position="213"/>
    </location>
</feature>
<dbReference type="NCBIfam" id="TIGR02623">
    <property type="entry name" value="G1P_cyt_trans"/>
    <property type="match status" value="1"/>
</dbReference>
<comment type="caution">
    <text evidence="2">The sequence shown here is derived from an EMBL/GenBank/DDBJ whole genome shotgun (WGS) entry which is preliminary data.</text>
</comment>
<dbReference type="Gene3D" id="3.90.550.10">
    <property type="entry name" value="Spore Coat Polysaccharide Biosynthesis Protein SpsA, Chain A"/>
    <property type="match status" value="1"/>
</dbReference>
<evidence type="ECO:0000313" key="3">
    <source>
        <dbReference type="Proteomes" id="UP001515641"/>
    </source>
</evidence>
<protein>
    <submittedName>
        <fullName evidence="2">Glucose-1-phosphate cytidylyltransferase</fullName>
        <ecNumber evidence="2">2.7.7.33</ecNumber>
    </submittedName>
</protein>